<dbReference type="AlphaFoldDB" id="A0A5F8GMS2"/>
<evidence type="ECO:0000256" key="1">
    <source>
        <dbReference type="ARBA" id="ARBA00022980"/>
    </source>
</evidence>
<keyword evidence="2" id="KW-0687">Ribonucleoprotein</keyword>
<evidence type="ECO:0000256" key="2">
    <source>
        <dbReference type="ARBA" id="ARBA00023274"/>
    </source>
</evidence>
<dbReference type="OMA" id="QAVFNIH"/>
<evidence type="ECO:0000313" key="3">
    <source>
        <dbReference type="Ensembl" id="ENSMODP00000048825.1"/>
    </source>
</evidence>
<dbReference type="InterPro" id="IPR001593">
    <property type="entry name" value="Ribosomal_eS1"/>
</dbReference>
<dbReference type="InParanoid" id="A0A5F8GMS2"/>
<reference evidence="3 4" key="1">
    <citation type="journal article" date="2007" name="Nature">
        <title>Genome of the marsupial Monodelphis domestica reveals innovation in non-coding sequences.</title>
        <authorList>
            <person name="Mikkelsen T.S."/>
            <person name="Wakefield M.J."/>
            <person name="Aken B."/>
            <person name="Amemiya C.T."/>
            <person name="Chang J.L."/>
            <person name="Duke S."/>
            <person name="Garber M."/>
            <person name="Gentles A.J."/>
            <person name="Goodstadt L."/>
            <person name="Heger A."/>
            <person name="Jurka J."/>
            <person name="Kamal M."/>
            <person name="Mauceli E."/>
            <person name="Searle S.M."/>
            <person name="Sharpe T."/>
            <person name="Baker M.L."/>
            <person name="Batzer M.A."/>
            <person name="Benos P.V."/>
            <person name="Belov K."/>
            <person name="Clamp M."/>
            <person name="Cook A."/>
            <person name="Cuff J."/>
            <person name="Das R."/>
            <person name="Davidow L."/>
            <person name="Deakin J.E."/>
            <person name="Fazzari M.J."/>
            <person name="Glass J.L."/>
            <person name="Grabherr M."/>
            <person name="Greally J.M."/>
            <person name="Gu W."/>
            <person name="Hore T.A."/>
            <person name="Huttley G.A."/>
            <person name="Kleber M."/>
            <person name="Jirtle R.L."/>
            <person name="Koina E."/>
            <person name="Lee J.T."/>
            <person name="Mahony S."/>
            <person name="Marra M.A."/>
            <person name="Miller R.D."/>
            <person name="Nicholls R.D."/>
            <person name="Oda M."/>
            <person name="Papenfuss A.T."/>
            <person name="Parra Z.E."/>
            <person name="Pollock D.D."/>
            <person name="Ray D.A."/>
            <person name="Schein J.E."/>
            <person name="Speed T.P."/>
            <person name="Thompson K."/>
            <person name="VandeBerg J.L."/>
            <person name="Wade C.M."/>
            <person name="Walker J.A."/>
            <person name="Waters P.D."/>
            <person name="Webber C."/>
            <person name="Weidman J.R."/>
            <person name="Xie X."/>
            <person name="Zody M.C."/>
            <person name="Baldwin J."/>
            <person name="Abdouelleil A."/>
            <person name="Abdulkadir J."/>
            <person name="Abebe A."/>
            <person name="Abera B."/>
            <person name="Abreu J."/>
            <person name="Acer S.C."/>
            <person name="Aftuck L."/>
            <person name="Alexander A."/>
            <person name="An P."/>
            <person name="Anderson E."/>
            <person name="Anderson S."/>
            <person name="Arachi H."/>
            <person name="Azer M."/>
            <person name="Bachantsang P."/>
            <person name="Barry A."/>
            <person name="Bayul T."/>
            <person name="Berlin A."/>
            <person name="Bessette D."/>
            <person name="Bloom T."/>
            <person name="Bloom T."/>
            <person name="Boguslavskiy L."/>
            <person name="Bonnet C."/>
            <person name="Boukhgalter B."/>
            <person name="Bourzgui I."/>
            <person name="Brown A."/>
            <person name="Cahill P."/>
            <person name="Channer S."/>
            <person name="Cheshatsang Y."/>
            <person name="Chuda L."/>
            <person name="Citroen M."/>
            <person name="Collymore A."/>
            <person name="Cooke P."/>
            <person name="Costello M."/>
            <person name="D'Aco K."/>
            <person name="Daza R."/>
            <person name="De Haan G."/>
            <person name="DeGray S."/>
            <person name="DeMaso C."/>
            <person name="Dhargay N."/>
            <person name="Dooley K."/>
            <person name="Dooley E."/>
            <person name="Doricent M."/>
            <person name="Dorje P."/>
            <person name="Dorjee K."/>
            <person name="Dupes A."/>
            <person name="Elong R."/>
            <person name="Falk J."/>
            <person name="Farina A."/>
            <person name="Faro S."/>
            <person name="Ferguson D."/>
            <person name="Fisher S."/>
            <person name="Foley C.D."/>
            <person name="Franke A."/>
            <person name="Friedrich D."/>
            <person name="Gadbois L."/>
            <person name="Gearin G."/>
            <person name="Gearin C.R."/>
            <person name="Giannoukos G."/>
            <person name="Goode T."/>
            <person name="Graham J."/>
            <person name="Grandbois E."/>
            <person name="Grewal S."/>
            <person name="Gyaltsen K."/>
            <person name="Hafez N."/>
            <person name="Hagos B."/>
            <person name="Hall J."/>
            <person name="Henson C."/>
            <person name="Hollinger A."/>
            <person name="Honan T."/>
            <person name="Huard M.D."/>
            <person name="Hughes L."/>
            <person name="Hurhula B."/>
            <person name="Husby M.E."/>
            <person name="Kamat A."/>
            <person name="Kanga B."/>
            <person name="Kashin S."/>
            <person name="Khazanovich D."/>
            <person name="Kisner P."/>
            <person name="Lance K."/>
            <person name="Lara M."/>
            <person name="Lee W."/>
            <person name="Lennon N."/>
            <person name="Letendre F."/>
            <person name="LeVine R."/>
            <person name="Lipovsky A."/>
            <person name="Liu X."/>
            <person name="Liu J."/>
            <person name="Liu S."/>
            <person name="Lokyitsang T."/>
            <person name="Lokyitsang Y."/>
            <person name="Lubonja R."/>
            <person name="Lui A."/>
            <person name="MacDonald P."/>
            <person name="Magnisalis V."/>
            <person name="Maru K."/>
            <person name="Matthews C."/>
            <person name="McCusker W."/>
            <person name="McDonough S."/>
            <person name="Mehta T."/>
            <person name="Meldrim J."/>
            <person name="Meneus L."/>
            <person name="Mihai O."/>
            <person name="Mihalev A."/>
            <person name="Mihova T."/>
            <person name="Mittelman R."/>
            <person name="Mlenga V."/>
            <person name="Montmayeur A."/>
            <person name="Mulrain L."/>
            <person name="Navidi A."/>
            <person name="Naylor J."/>
            <person name="Negash T."/>
            <person name="Nguyen T."/>
            <person name="Nguyen N."/>
            <person name="Nicol R."/>
            <person name="Norbu C."/>
            <person name="Norbu N."/>
            <person name="Novod N."/>
            <person name="O'Neill B."/>
            <person name="Osman S."/>
            <person name="Markiewicz E."/>
            <person name="Oyono O.L."/>
            <person name="Patti C."/>
            <person name="Phunkhang P."/>
            <person name="Pierre F."/>
            <person name="Priest M."/>
            <person name="Raghuraman S."/>
            <person name="Rege F."/>
            <person name="Reyes R."/>
            <person name="Rise C."/>
            <person name="Rogov P."/>
            <person name="Ross K."/>
            <person name="Ryan E."/>
            <person name="Settipalli S."/>
            <person name="Shea T."/>
            <person name="Sherpa N."/>
            <person name="Shi L."/>
            <person name="Shih D."/>
            <person name="Sparrow T."/>
            <person name="Spaulding J."/>
            <person name="Stalker J."/>
            <person name="Stange-Thomann N."/>
            <person name="Stavropoulos S."/>
            <person name="Stone C."/>
            <person name="Strader C."/>
            <person name="Tesfaye S."/>
            <person name="Thomson T."/>
            <person name="Thoulutsang Y."/>
            <person name="Thoulutsang D."/>
            <person name="Topham K."/>
            <person name="Topping I."/>
            <person name="Tsamla T."/>
            <person name="Vassiliev H."/>
            <person name="Vo A."/>
            <person name="Wangchuk T."/>
            <person name="Wangdi T."/>
            <person name="Weiand M."/>
            <person name="Wilkinson J."/>
            <person name="Wilson A."/>
            <person name="Yadav S."/>
            <person name="Young G."/>
            <person name="Yu Q."/>
            <person name="Zembek L."/>
            <person name="Zhong D."/>
            <person name="Zimmer A."/>
            <person name="Zwirko Z."/>
            <person name="Jaffe D.B."/>
            <person name="Alvarez P."/>
            <person name="Brockman W."/>
            <person name="Butler J."/>
            <person name="Chin C."/>
            <person name="Gnerre S."/>
            <person name="MacCallum I."/>
            <person name="Graves J.A."/>
            <person name="Ponting C.P."/>
            <person name="Breen M."/>
            <person name="Samollow P.B."/>
            <person name="Lander E.S."/>
            <person name="Lindblad-Toh K."/>
        </authorList>
    </citation>
    <scope>NUCLEOTIDE SEQUENCE [LARGE SCALE GENOMIC DNA]</scope>
</reference>
<sequence length="70" mass="8074">MRSLSWKKNKCLTKGRKQGARKKDPFLKKDWYDVKAQAVFNIHNISKILVTGIQGIKIASDGLKRVEFLK</sequence>
<keyword evidence="1" id="KW-0689">Ribosomal protein</keyword>
<organism evidence="3 4">
    <name type="scientific">Monodelphis domestica</name>
    <name type="common">Gray short-tailed opossum</name>
    <dbReference type="NCBI Taxonomy" id="13616"/>
    <lineage>
        <taxon>Eukaryota</taxon>
        <taxon>Metazoa</taxon>
        <taxon>Chordata</taxon>
        <taxon>Craniata</taxon>
        <taxon>Vertebrata</taxon>
        <taxon>Euteleostomi</taxon>
        <taxon>Mammalia</taxon>
        <taxon>Metatheria</taxon>
        <taxon>Didelphimorphia</taxon>
        <taxon>Didelphidae</taxon>
        <taxon>Monodelphis</taxon>
    </lineage>
</organism>
<keyword evidence="4" id="KW-1185">Reference proteome</keyword>
<evidence type="ECO:0008006" key="5">
    <source>
        <dbReference type="Google" id="ProtNLM"/>
    </source>
</evidence>
<reference evidence="3" key="2">
    <citation type="submission" date="2025-08" db="UniProtKB">
        <authorList>
            <consortium name="Ensembl"/>
        </authorList>
    </citation>
    <scope>IDENTIFICATION</scope>
</reference>
<accession>A0A5F8GMS2</accession>
<dbReference type="Proteomes" id="UP000002280">
    <property type="component" value="Chromosome 3"/>
</dbReference>
<dbReference type="STRING" id="13616.ENSMODP00000048825"/>
<dbReference type="Bgee" id="ENSMODG00000042467">
    <property type="expression patterns" value="Expressed in placenta and 6 other cell types or tissues"/>
</dbReference>
<name>A0A5F8GMS2_MONDO</name>
<protein>
    <recommendedName>
        <fullName evidence="5">40S ribosomal protein S3a</fullName>
    </recommendedName>
</protein>
<reference evidence="3" key="3">
    <citation type="submission" date="2025-09" db="UniProtKB">
        <authorList>
            <consortium name="Ensembl"/>
        </authorList>
    </citation>
    <scope>IDENTIFICATION</scope>
</reference>
<proteinExistence type="predicted"/>
<dbReference type="GeneTree" id="ENSGT01140000283735"/>
<dbReference type="Pfam" id="PF01015">
    <property type="entry name" value="Ribosomal_S3Ae"/>
    <property type="match status" value="1"/>
</dbReference>
<dbReference type="Ensembl" id="ENSMODT00000054148.1">
    <property type="protein sequence ID" value="ENSMODP00000048825.1"/>
    <property type="gene ID" value="ENSMODG00000042467.1"/>
</dbReference>
<evidence type="ECO:0000313" key="4">
    <source>
        <dbReference type="Proteomes" id="UP000002280"/>
    </source>
</evidence>